<dbReference type="Gene3D" id="1.10.4120.20">
    <property type="match status" value="1"/>
</dbReference>
<comment type="caution">
    <text evidence="1">The sequence shown here is derived from an EMBL/GenBank/DDBJ whole genome shotgun (WGS) entry which is preliminary data.</text>
</comment>
<accession>A0ABS0W3M0</accession>
<reference evidence="1 2" key="1">
    <citation type="submission" date="2020-12" db="EMBL/GenBank/DDBJ databases">
        <title>Enhanced detection system for hospital associated transmission using whole genome sequencing surveillance.</title>
        <authorList>
            <person name="Harrison L.H."/>
            <person name="Van Tyne D."/>
            <person name="Marsh J.W."/>
            <person name="Griffith M.P."/>
            <person name="Snyder D.J."/>
            <person name="Cooper V.S."/>
            <person name="Mustapha M."/>
        </authorList>
    </citation>
    <scope>NUCLEOTIDE SEQUENCE [LARGE SCALE GENOMIC DNA]</scope>
    <source>
        <strain evidence="1 2">PR00195</strain>
    </source>
</reference>
<dbReference type="GeneID" id="76522906"/>
<protein>
    <submittedName>
        <fullName evidence="1">Uncharacterized protein</fullName>
    </submittedName>
</protein>
<organism evidence="1 2">
    <name type="scientific">Proteus penneri</name>
    <dbReference type="NCBI Taxonomy" id="102862"/>
    <lineage>
        <taxon>Bacteria</taxon>
        <taxon>Pseudomonadati</taxon>
        <taxon>Pseudomonadota</taxon>
        <taxon>Gammaproteobacteria</taxon>
        <taxon>Enterobacterales</taxon>
        <taxon>Morganellaceae</taxon>
        <taxon>Proteus</taxon>
    </lineage>
</organism>
<dbReference type="EMBL" id="JAEKCB010000001">
    <property type="protein sequence ID" value="MBJ2116488.1"/>
    <property type="molecule type" value="Genomic_DNA"/>
</dbReference>
<gene>
    <name evidence="1" type="ORF">JFQ69_02205</name>
</gene>
<dbReference type="Pfam" id="PF03278">
    <property type="entry name" value="IpaB_EvcA"/>
    <property type="match status" value="1"/>
</dbReference>
<sequence>MKSISNIFAIKRQNAENVFNNDNLKGYVKLLNNIKDIKNTPLIDIPSGCNGKKVSVNITEISRALLSKILKTYTPTEISSYRVSKENKEKSIKLLNKAYEKIDKDISGWWKDEKKILPSSIINRTIDNLYKRDKVIINKETKQILFFLISKKFNLNLDENAAQSTMIQHLQDIPEVVKAIDELGSSENSYLKYENYCLITEYIYNFLSENKVDFSKIKEAVKEIAERTLVTPKDELTQPSPYYKHTLAFL</sequence>
<keyword evidence="2" id="KW-1185">Reference proteome</keyword>
<evidence type="ECO:0000313" key="1">
    <source>
        <dbReference type="EMBL" id="MBJ2116488.1"/>
    </source>
</evidence>
<proteinExistence type="predicted"/>
<dbReference type="RefSeq" id="WP_109848474.1">
    <property type="nucleotide sequence ID" value="NZ_CAXOKJ010000001.1"/>
</dbReference>
<name>A0ABS0W3M0_9GAMM</name>
<dbReference type="InterPro" id="IPR004959">
    <property type="entry name" value="Bac_effector_IpgB-like"/>
</dbReference>
<evidence type="ECO:0000313" key="2">
    <source>
        <dbReference type="Proteomes" id="UP000619976"/>
    </source>
</evidence>
<dbReference type="Proteomes" id="UP000619976">
    <property type="component" value="Unassembled WGS sequence"/>
</dbReference>